<evidence type="ECO:0000256" key="3">
    <source>
        <dbReference type="ARBA" id="ARBA00022676"/>
    </source>
</evidence>
<evidence type="ECO:0000313" key="7">
    <source>
        <dbReference type="EMBL" id="ARS52914.1"/>
    </source>
</evidence>
<dbReference type="Gene3D" id="3.90.550.10">
    <property type="entry name" value="Spore Coat Polysaccharide Biosynthesis Protein SpsA, Chain A"/>
    <property type="match status" value="1"/>
</dbReference>
<evidence type="ECO:0000256" key="2">
    <source>
        <dbReference type="ARBA" id="ARBA00022475"/>
    </source>
</evidence>
<proteinExistence type="predicted"/>
<dbReference type="KEGG" id="kus:B9G99_08485"/>
<keyword evidence="3" id="KW-0328">Glycosyltransferase</keyword>
<dbReference type="Pfam" id="PF00535">
    <property type="entry name" value="Glycos_transf_2"/>
    <property type="match status" value="1"/>
</dbReference>
<feature type="domain" description="Glycosyltransferase 2-like" evidence="6">
    <location>
        <begin position="13"/>
        <end position="140"/>
    </location>
</feature>
<evidence type="ECO:0000313" key="8">
    <source>
        <dbReference type="Proteomes" id="UP000250025"/>
    </source>
</evidence>
<evidence type="ECO:0000256" key="5">
    <source>
        <dbReference type="ARBA" id="ARBA00023136"/>
    </source>
</evidence>
<evidence type="ECO:0000256" key="1">
    <source>
        <dbReference type="ARBA" id="ARBA00004236"/>
    </source>
</evidence>
<keyword evidence="2" id="KW-1003">Cell membrane</keyword>
<dbReference type="EMBL" id="CP021323">
    <property type="protein sequence ID" value="ARS52914.1"/>
    <property type="molecule type" value="Genomic_DNA"/>
</dbReference>
<dbReference type="SUPFAM" id="SSF53448">
    <property type="entry name" value="Nucleotide-diphospho-sugar transferases"/>
    <property type="match status" value="1"/>
</dbReference>
<keyword evidence="5" id="KW-0472">Membrane</keyword>
<keyword evidence="4" id="KW-0808">Transferase</keyword>
<dbReference type="InterPro" id="IPR001173">
    <property type="entry name" value="Glyco_trans_2-like"/>
</dbReference>
<reference evidence="7 8" key="1">
    <citation type="journal article" date="2017" name="Int. J. Syst. Evol. Microbiol.">
        <title>Kushneria konosiri sp. nov., isolated from the Korean salt-fermented seafood Daemi-jeot.</title>
        <authorList>
            <person name="Yun J.H."/>
            <person name="Park S.K."/>
            <person name="Lee J.Y."/>
            <person name="Jung M.J."/>
            <person name="Bae J.W."/>
        </authorList>
    </citation>
    <scope>NUCLEOTIDE SEQUENCE [LARGE SCALE GENOMIC DNA]</scope>
    <source>
        <strain evidence="7 8">X49</strain>
    </source>
</reference>
<accession>A0A2Z2H6C5</accession>
<dbReference type="CDD" id="cd00761">
    <property type="entry name" value="Glyco_tranf_GTA_type"/>
    <property type="match status" value="1"/>
</dbReference>
<dbReference type="RefSeq" id="WP_086621661.1">
    <property type="nucleotide sequence ID" value="NZ_CP021323.1"/>
</dbReference>
<sequence>MTTLCNALAHIGVVVPAHDEEQHLGTCLASLLLAADHARALGHDVTLVVVLDSCQDRSATVVAEIAESHDITIVNIAAANVGVARHAGVQALPDGIDWLAFTDADTHVSNSWLTDLYGLGTEVVCGGVYLVQWQALSPDIRARYLAHQRQNVERQHIHGANMGISMAVYRRLGGFRPLRCHEDVDLIERHLAAHGNVTWAPNLRVMTSARHQARAPNGLGALLQSLAHPSSTSTDGQTPLPG</sequence>
<dbReference type="Proteomes" id="UP000250025">
    <property type="component" value="Chromosome"/>
</dbReference>
<evidence type="ECO:0000259" key="6">
    <source>
        <dbReference type="Pfam" id="PF00535"/>
    </source>
</evidence>
<dbReference type="PANTHER" id="PTHR43646">
    <property type="entry name" value="GLYCOSYLTRANSFERASE"/>
    <property type="match status" value="1"/>
</dbReference>
<comment type="subcellular location">
    <subcellularLocation>
        <location evidence="1">Cell membrane</location>
    </subcellularLocation>
</comment>
<protein>
    <recommendedName>
        <fullName evidence="6">Glycosyltransferase 2-like domain-containing protein</fullName>
    </recommendedName>
</protein>
<gene>
    <name evidence="7" type="ORF">B9G99_08485</name>
</gene>
<dbReference type="GO" id="GO:0016757">
    <property type="term" value="F:glycosyltransferase activity"/>
    <property type="evidence" value="ECO:0007669"/>
    <property type="project" value="UniProtKB-KW"/>
</dbReference>
<name>A0A2Z2H6C5_9GAMM</name>
<dbReference type="GO" id="GO:0005886">
    <property type="term" value="C:plasma membrane"/>
    <property type="evidence" value="ECO:0007669"/>
    <property type="project" value="UniProtKB-SubCell"/>
</dbReference>
<dbReference type="PANTHER" id="PTHR43646:SF2">
    <property type="entry name" value="GLYCOSYLTRANSFERASE 2-LIKE DOMAIN-CONTAINING PROTEIN"/>
    <property type="match status" value="1"/>
</dbReference>
<keyword evidence="8" id="KW-1185">Reference proteome</keyword>
<dbReference type="OrthoDB" id="9777873at2"/>
<evidence type="ECO:0000256" key="4">
    <source>
        <dbReference type="ARBA" id="ARBA00022679"/>
    </source>
</evidence>
<dbReference type="InterPro" id="IPR029044">
    <property type="entry name" value="Nucleotide-diphossugar_trans"/>
</dbReference>
<dbReference type="AlphaFoldDB" id="A0A2Z2H6C5"/>
<organism evidence="7 8">
    <name type="scientific">Kushneria konosiri</name>
    <dbReference type="NCBI Taxonomy" id="698828"/>
    <lineage>
        <taxon>Bacteria</taxon>
        <taxon>Pseudomonadati</taxon>
        <taxon>Pseudomonadota</taxon>
        <taxon>Gammaproteobacteria</taxon>
        <taxon>Oceanospirillales</taxon>
        <taxon>Halomonadaceae</taxon>
        <taxon>Kushneria</taxon>
    </lineage>
</organism>